<accession>A0A0E9V727</accession>
<reference evidence="1" key="1">
    <citation type="submission" date="2014-11" db="EMBL/GenBank/DDBJ databases">
        <authorList>
            <person name="Amaro Gonzalez C."/>
        </authorList>
    </citation>
    <scope>NUCLEOTIDE SEQUENCE</scope>
</reference>
<proteinExistence type="predicted"/>
<reference evidence="1" key="2">
    <citation type="journal article" date="2015" name="Fish Shellfish Immunol.">
        <title>Early steps in the European eel (Anguilla anguilla)-Vibrio vulnificus interaction in the gills: Role of the RtxA13 toxin.</title>
        <authorList>
            <person name="Callol A."/>
            <person name="Pajuelo D."/>
            <person name="Ebbesson L."/>
            <person name="Teles M."/>
            <person name="MacKenzie S."/>
            <person name="Amaro C."/>
        </authorList>
    </citation>
    <scope>NUCLEOTIDE SEQUENCE</scope>
</reference>
<name>A0A0E9V727_ANGAN</name>
<dbReference type="EMBL" id="GBXM01034735">
    <property type="protein sequence ID" value="JAH73842.1"/>
    <property type="molecule type" value="Transcribed_RNA"/>
</dbReference>
<dbReference type="EMBL" id="GBXM01029649">
    <property type="protein sequence ID" value="JAH78928.1"/>
    <property type="molecule type" value="Transcribed_RNA"/>
</dbReference>
<protein>
    <submittedName>
        <fullName evidence="1">Uncharacterized protein</fullName>
    </submittedName>
</protein>
<evidence type="ECO:0000313" key="1">
    <source>
        <dbReference type="EMBL" id="JAH73842.1"/>
    </source>
</evidence>
<dbReference type="AlphaFoldDB" id="A0A0E9V727"/>
<organism evidence="1">
    <name type="scientific">Anguilla anguilla</name>
    <name type="common">European freshwater eel</name>
    <name type="synonym">Muraena anguilla</name>
    <dbReference type="NCBI Taxonomy" id="7936"/>
    <lineage>
        <taxon>Eukaryota</taxon>
        <taxon>Metazoa</taxon>
        <taxon>Chordata</taxon>
        <taxon>Craniata</taxon>
        <taxon>Vertebrata</taxon>
        <taxon>Euteleostomi</taxon>
        <taxon>Actinopterygii</taxon>
        <taxon>Neopterygii</taxon>
        <taxon>Teleostei</taxon>
        <taxon>Anguilliformes</taxon>
        <taxon>Anguillidae</taxon>
        <taxon>Anguilla</taxon>
    </lineage>
</organism>
<sequence length="30" mass="3423">MGSFAVQSRPWYLLLDGSVEECFLIEAEEC</sequence>